<dbReference type="EMBL" id="JARBHB010000011">
    <property type="protein sequence ID" value="KAJ8872631.1"/>
    <property type="molecule type" value="Genomic_DNA"/>
</dbReference>
<proteinExistence type="predicted"/>
<keyword evidence="2" id="KW-1185">Reference proteome</keyword>
<name>A0ABQ9GKS1_9NEOP</name>
<evidence type="ECO:0000313" key="2">
    <source>
        <dbReference type="Proteomes" id="UP001159363"/>
    </source>
</evidence>
<organism evidence="1 2">
    <name type="scientific">Dryococelus australis</name>
    <dbReference type="NCBI Taxonomy" id="614101"/>
    <lineage>
        <taxon>Eukaryota</taxon>
        <taxon>Metazoa</taxon>
        <taxon>Ecdysozoa</taxon>
        <taxon>Arthropoda</taxon>
        <taxon>Hexapoda</taxon>
        <taxon>Insecta</taxon>
        <taxon>Pterygota</taxon>
        <taxon>Neoptera</taxon>
        <taxon>Polyneoptera</taxon>
        <taxon>Phasmatodea</taxon>
        <taxon>Verophasmatodea</taxon>
        <taxon>Anareolatae</taxon>
        <taxon>Phasmatidae</taxon>
        <taxon>Eurycanthinae</taxon>
        <taxon>Dryococelus</taxon>
    </lineage>
</organism>
<protein>
    <submittedName>
        <fullName evidence="1">Uncharacterized protein</fullName>
    </submittedName>
</protein>
<sequence length="237" mass="25834">MRLRNIVSQRMMSLVRREPFSLDGVFCCVQCRPFKPLHYATPQIEDTVAFKTSPPRSYTTIVVYLIKTVHDKLLGATVIEQIACSPPIKANRVITTGFSHVGIVPDDAAGRRVFSGIRFPPPRSIHSGAAPYSPQSSSSALKTSIAKAGRGLQTGKRVNSRPALQWTCCVGDHDVRVAVVHQCLTDDTRWTCYGTSPAYGYPCVVGAPNSTAGLKFAEDLSQVGATSLNWGREVDPR</sequence>
<comment type="caution">
    <text evidence="1">The sequence shown here is derived from an EMBL/GenBank/DDBJ whole genome shotgun (WGS) entry which is preliminary data.</text>
</comment>
<gene>
    <name evidence="1" type="ORF">PR048_026239</name>
</gene>
<accession>A0ABQ9GKS1</accession>
<dbReference type="Proteomes" id="UP001159363">
    <property type="component" value="Chromosome 10"/>
</dbReference>
<evidence type="ECO:0000313" key="1">
    <source>
        <dbReference type="EMBL" id="KAJ8872631.1"/>
    </source>
</evidence>
<reference evidence="1 2" key="1">
    <citation type="submission" date="2023-02" db="EMBL/GenBank/DDBJ databases">
        <title>LHISI_Scaffold_Assembly.</title>
        <authorList>
            <person name="Stuart O.P."/>
            <person name="Cleave R."/>
            <person name="Magrath M.J.L."/>
            <person name="Mikheyev A.S."/>
        </authorList>
    </citation>
    <scope>NUCLEOTIDE SEQUENCE [LARGE SCALE GENOMIC DNA]</scope>
    <source>
        <strain evidence="1">Daus_M_001</strain>
        <tissue evidence="1">Leg muscle</tissue>
    </source>
</reference>